<accession>A0A101PUU2</accession>
<evidence type="ECO:0000313" key="3">
    <source>
        <dbReference type="Proteomes" id="UP000053398"/>
    </source>
</evidence>
<feature type="region of interest" description="Disordered" evidence="1">
    <location>
        <begin position="55"/>
        <end position="74"/>
    </location>
</feature>
<proteinExistence type="predicted"/>
<evidence type="ECO:0000313" key="2">
    <source>
        <dbReference type="EMBL" id="KUN18097.1"/>
    </source>
</evidence>
<reference evidence="2 3" key="1">
    <citation type="submission" date="2015-10" db="EMBL/GenBank/DDBJ databases">
        <title>Draft genome sequence of Streptomyces corchorusii DSM 40340, type strain for the species Streptomyces corchorusii.</title>
        <authorList>
            <person name="Ruckert C."/>
            <person name="Winkler A."/>
            <person name="Kalinowski J."/>
            <person name="Kampfer P."/>
            <person name="Glaeser S."/>
        </authorList>
    </citation>
    <scope>NUCLEOTIDE SEQUENCE [LARGE SCALE GENOMIC DNA]</scope>
    <source>
        <strain evidence="2 3">DSM 40340</strain>
    </source>
</reference>
<protein>
    <submittedName>
        <fullName evidence="2">Uncharacterized protein</fullName>
    </submittedName>
</protein>
<keyword evidence="3" id="KW-1185">Reference proteome</keyword>
<dbReference type="Proteomes" id="UP000053398">
    <property type="component" value="Unassembled WGS sequence"/>
</dbReference>
<organism evidence="2 3">
    <name type="scientific">Streptomyces corchorusii</name>
    <name type="common">Streptomyces chibaensis</name>
    <dbReference type="NCBI Taxonomy" id="1903"/>
    <lineage>
        <taxon>Bacteria</taxon>
        <taxon>Bacillati</taxon>
        <taxon>Actinomycetota</taxon>
        <taxon>Actinomycetes</taxon>
        <taxon>Kitasatosporales</taxon>
        <taxon>Streptomycetaceae</taxon>
        <taxon>Streptomyces</taxon>
    </lineage>
</organism>
<sequence length="74" mass="7437">MHPPVGSAVLLDDPGNDSAVRPIKGTGCDAEEDQAESPTLAFRYASVPQAAPMTAVPYPADRPGGGPACASSCP</sequence>
<feature type="region of interest" description="Disordered" evidence="1">
    <location>
        <begin position="1"/>
        <end position="36"/>
    </location>
</feature>
<dbReference type="EMBL" id="LMWP01000046">
    <property type="protein sequence ID" value="KUN18097.1"/>
    <property type="molecule type" value="Genomic_DNA"/>
</dbReference>
<evidence type="ECO:0000256" key="1">
    <source>
        <dbReference type="SAM" id="MobiDB-lite"/>
    </source>
</evidence>
<dbReference type="AlphaFoldDB" id="A0A101PUU2"/>
<name>A0A101PUU2_STRCK</name>
<comment type="caution">
    <text evidence="2">The sequence shown here is derived from an EMBL/GenBank/DDBJ whole genome shotgun (WGS) entry which is preliminary data.</text>
</comment>
<gene>
    <name evidence="2" type="ORF">AQJ11_36205</name>
</gene>